<dbReference type="Pfam" id="PF21900">
    <property type="entry name" value="DUF6920"/>
    <property type="match status" value="1"/>
</dbReference>
<evidence type="ECO:0000313" key="1">
    <source>
        <dbReference type="EMBL" id="QBM26176.1"/>
    </source>
</evidence>
<gene>
    <name evidence="1" type="ORF">HPF_00705</name>
</gene>
<accession>A0A4P6WUL2</accession>
<reference evidence="1 2" key="1">
    <citation type="submission" date="2019-03" db="EMBL/GenBank/DDBJ databases">
        <authorList>
            <person name="Sebastian G."/>
            <person name="Baumann P."/>
            <person name="Ruckert C."/>
            <person name="Kalinowski J."/>
            <person name="Nebel B."/>
            <person name="Takors R."/>
            <person name="Blombach B."/>
        </authorList>
    </citation>
    <scope>NUCLEOTIDE SEQUENCE [LARGE SCALE GENOMIC DNA]</scope>
    <source>
        <strain evidence="1 2">DSM 1084</strain>
    </source>
</reference>
<protein>
    <submittedName>
        <fullName evidence="1">Uncharacterized protein</fullName>
    </submittedName>
</protein>
<organism evidence="1 2">
    <name type="scientific">Hydrogenophaga pseudoflava</name>
    <name type="common">Pseudomonas carboxydoflava</name>
    <dbReference type="NCBI Taxonomy" id="47421"/>
    <lineage>
        <taxon>Bacteria</taxon>
        <taxon>Pseudomonadati</taxon>
        <taxon>Pseudomonadota</taxon>
        <taxon>Betaproteobacteria</taxon>
        <taxon>Burkholderiales</taxon>
        <taxon>Comamonadaceae</taxon>
        <taxon>Hydrogenophaga</taxon>
    </lineage>
</organism>
<dbReference type="KEGG" id="hpse:HPF_00705"/>
<dbReference type="RefSeq" id="WP_133155447.1">
    <property type="nucleotide sequence ID" value="NZ_CP037867.1"/>
</dbReference>
<sequence>MPPSLNPLSPARLWPRRLLIAAVLLSVGTIAALGLAHWRTEEQIQQHHLRVLAAAQIATPTGEARSAPWPEALGDLPAPVQRYLRFAFPGGPVPGHAVQLTMEGQFRRPGQESFHPTSAHQTAGVRVPALMFDARTPMAPGVWARAWDAYVDGRMEMKARILSALTVVDETGSPQLDRISLRRWLLESPTYPQALLPGGAIRWEPVDTDSARAVISHRGQTVGMRVRFGPDGGIASMAAEEDGDLGTPYHGSGEHVRRSDYQLIGGVRIPTRFVISRAARGQILPFWDGRITQWQLLSQP</sequence>
<name>A0A4P6WUL2_HYDPS</name>
<proteinExistence type="predicted"/>
<dbReference type="AlphaFoldDB" id="A0A4P6WUL2"/>
<keyword evidence="2" id="KW-1185">Reference proteome</keyword>
<evidence type="ECO:0000313" key="2">
    <source>
        <dbReference type="Proteomes" id="UP000293912"/>
    </source>
</evidence>
<dbReference type="InterPro" id="IPR054213">
    <property type="entry name" value="DUF6920"/>
</dbReference>
<dbReference type="Proteomes" id="UP000293912">
    <property type="component" value="Chromosome"/>
</dbReference>
<dbReference type="EMBL" id="CP037867">
    <property type="protein sequence ID" value="QBM26176.1"/>
    <property type="molecule type" value="Genomic_DNA"/>
</dbReference>